<protein>
    <recommendedName>
        <fullName evidence="9">Chemotaxis protein</fullName>
    </recommendedName>
</protein>
<dbReference type="InterPro" id="IPR003660">
    <property type="entry name" value="HAMP_dom"/>
</dbReference>
<dbReference type="PROSITE" id="PS51257">
    <property type="entry name" value="PROKAR_LIPOPROTEIN"/>
    <property type="match status" value="1"/>
</dbReference>
<reference evidence="7" key="1">
    <citation type="submission" date="2021-04" db="EMBL/GenBank/DDBJ databases">
        <title>The complete genome sequence of Caulobacter sp. S6.</title>
        <authorList>
            <person name="Tang Y."/>
            <person name="Ouyang W."/>
            <person name="Liu Q."/>
            <person name="Huang B."/>
            <person name="Guo Z."/>
            <person name="Lei P."/>
        </authorList>
    </citation>
    <scope>NUCLEOTIDE SEQUENCE</scope>
    <source>
        <strain evidence="7">S6</strain>
    </source>
</reference>
<dbReference type="InterPro" id="IPR051310">
    <property type="entry name" value="MCP_chemotaxis"/>
</dbReference>
<dbReference type="InterPro" id="IPR004089">
    <property type="entry name" value="MCPsignal_dom"/>
</dbReference>
<dbReference type="GO" id="GO:0016020">
    <property type="term" value="C:membrane"/>
    <property type="evidence" value="ECO:0007669"/>
    <property type="project" value="InterPro"/>
</dbReference>
<dbReference type="GO" id="GO:0004888">
    <property type="term" value="F:transmembrane signaling receptor activity"/>
    <property type="evidence" value="ECO:0007669"/>
    <property type="project" value="InterPro"/>
</dbReference>
<feature type="transmembrane region" description="Helical" evidence="4">
    <location>
        <begin position="41"/>
        <end position="57"/>
    </location>
</feature>
<dbReference type="Proteomes" id="UP000676409">
    <property type="component" value="Chromosome"/>
</dbReference>
<dbReference type="EMBL" id="CP073078">
    <property type="protein sequence ID" value="QUD87008.1"/>
    <property type="molecule type" value="Genomic_DNA"/>
</dbReference>
<accession>A0A975FY62</accession>
<dbReference type="SMART" id="SM00283">
    <property type="entry name" value="MA"/>
    <property type="match status" value="1"/>
</dbReference>
<dbReference type="RefSeq" id="WP_211937060.1">
    <property type="nucleotide sequence ID" value="NZ_CP073078.1"/>
</dbReference>
<dbReference type="PANTHER" id="PTHR43531">
    <property type="entry name" value="PROTEIN ICFG"/>
    <property type="match status" value="1"/>
</dbReference>
<keyword evidence="4" id="KW-1133">Transmembrane helix</keyword>
<evidence type="ECO:0000259" key="6">
    <source>
        <dbReference type="PROSITE" id="PS50885"/>
    </source>
</evidence>
<feature type="domain" description="Methyl-accepting transducer" evidence="5">
    <location>
        <begin position="191"/>
        <end position="420"/>
    </location>
</feature>
<evidence type="ECO:0000256" key="3">
    <source>
        <dbReference type="PROSITE-ProRule" id="PRU00284"/>
    </source>
</evidence>
<evidence type="ECO:0000256" key="1">
    <source>
        <dbReference type="ARBA" id="ARBA00022500"/>
    </source>
</evidence>
<dbReference type="PRINTS" id="PR00260">
    <property type="entry name" value="CHEMTRNSDUCR"/>
</dbReference>
<keyword evidence="3" id="KW-0807">Transducer</keyword>
<comment type="similarity">
    <text evidence="2">Belongs to the methyl-accepting chemotaxis (MCP) protein family.</text>
</comment>
<feature type="domain" description="HAMP" evidence="6">
    <location>
        <begin position="143"/>
        <end position="186"/>
    </location>
</feature>
<dbReference type="SUPFAM" id="SSF58104">
    <property type="entry name" value="Methyl-accepting chemotaxis protein (MCP) signaling domain"/>
    <property type="match status" value="1"/>
</dbReference>
<evidence type="ECO:0000256" key="4">
    <source>
        <dbReference type="SAM" id="Phobius"/>
    </source>
</evidence>
<evidence type="ECO:0000313" key="7">
    <source>
        <dbReference type="EMBL" id="QUD87008.1"/>
    </source>
</evidence>
<dbReference type="Pfam" id="PF00015">
    <property type="entry name" value="MCPsignal"/>
    <property type="match status" value="1"/>
</dbReference>
<dbReference type="InterPro" id="IPR004090">
    <property type="entry name" value="Chemotax_Me-accpt_rcpt"/>
</dbReference>
<name>A0A975FY62_9CAUL</name>
<evidence type="ECO:0000259" key="5">
    <source>
        <dbReference type="PROSITE" id="PS50111"/>
    </source>
</evidence>
<keyword evidence="1" id="KW-0145">Chemotaxis</keyword>
<evidence type="ECO:0000313" key="8">
    <source>
        <dbReference type="Proteomes" id="UP000676409"/>
    </source>
</evidence>
<keyword evidence="4" id="KW-0812">Transmembrane</keyword>
<keyword evidence="8" id="KW-1185">Reference proteome</keyword>
<organism evidence="7 8">
    <name type="scientific">Phenylobacterium montanum</name>
    <dbReference type="NCBI Taxonomy" id="2823693"/>
    <lineage>
        <taxon>Bacteria</taxon>
        <taxon>Pseudomonadati</taxon>
        <taxon>Pseudomonadota</taxon>
        <taxon>Alphaproteobacteria</taxon>
        <taxon>Caulobacterales</taxon>
        <taxon>Caulobacteraceae</taxon>
        <taxon>Phenylobacterium</taxon>
    </lineage>
</organism>
<dbReference type="GO" id="GO:0007165">
    <property type="term" value="P:signal transduction"/>
    <property type="evidence" value="ECO:0007669"/>
    <property type="project" value="UniProtKB-KW"/>
</dbReference>
<dbReference type="PROSITE" id="PS50885">
    <property type="entry name" value="HAMP"/>
    <property type="match status" value="1"/>
</dbReference>
<dbReference type="PANTHER" id="PTHR43531:SF11">
    <property type="entry name" value="METHYL-ACCEPTING CHEMOTAXIS PROTEIN 3"/>
    <property type="match status" value="1"/>
</dbReference>
<dbReference type="Gene3D" id="1.10.287.950">
    <property type="entry name" value="Methyl-accepting chemotaxis protein"/>
    <property type="match status" value="1"/>
</dbReference>
<sequence>MALLKGLRWRSSRTVAAAAVLAAAGFGAACAHWLPVAEGLGAAAAGLALFAAGRHFALSPMRRLSRFAQSEQTAPQPLDLMGRADDVGELARTIDELRQAAHGGLSLNSAHEHEIKCYQAELESRSIEAERSGQERDMIIGCLGDALERLAIGDLSIRLHAHFPDRVDQVRVDFNASMEALGRVMDSILEATKAVGEGAMELSRAAEQLASRTDQQAVSVRHSAGSLAELQDEVGRTRGSAVEVLEVADLAKAAVERSSAVMRLASETMVRIEASSSHISRISEVINDIAFQTNMLALNAGVEAARAGESGKGFAVVAQEVRALAQRTAAAAREISDLATTANDEVANGGAHVHGAGELLDDVVQRVGHVSELVAGIAQSSGAQAQSIAAIHQAVRQIDEITQNNASMVAEANAASQALASEAGGLTASIARFKGEAAGPVSEWEAALEEAVEEQRWSA</sequence>
<evidence type="ECO:0008006" key="9">
    <source>
        <dbReference type="Google" id="ProtNLM"/>
    </source>
</evidence>
<gene>
    <name evidence="7" type="ORF">KCG34_18320</name>
</gene>
<dbReference type="AlphaFoldDB" id="A0A975FY62"/>
<dbReference type="KEGG" id="caul:KCG34_18320"/>
<evidence type="ECO:0000256" key="2">
    <source>
        <dbReference type="ARBA" id="ARBA00029447"/>
    </source>
</evidence>
<dbReference type="GO" id="GO:0006935">
    <property type="term" value="P:chemotaxis"/>
    <property type="evidence" value="ECO:0007669"/>
    <property type="project" value="UniProtKB-KW"/>
</dbReference>
<dbReference type="PROSITE" id="PS50111">
    <property type="entry name" value="CHEMOTAXIS_TRANSDUC_2"/>
    <property type="match status" value="1"/>
</dbReference>
<keyword evidence="4" id="KW-0472">Membrane</keyword>
<proteinExistence type="inferred from homology"/>